<dbReference type="EMBL" id="FTMC01000012">
    <property type="protein sequence ID" value="SIQ96236.1"/>
    <property type="molecule type" value="Genomic_DNA"/>
</dbReference>
<organism evidence="2 4">
    <name type="scientific">Pseudomonas flexibilis</name>
    <dbReference type="NCBI Taxonomy" id="706570"/>
    <lineage>
        <taxon>Bacteria</taxon>
        <taxon>Pseudomonadati</taxon>
        <taxon>Pseudomonadota</taxon>
        <taxon>Gammaproteobacteria</taxon>
        <taxon>Pseudomonadales</taxon>
        <taxon>Pseudomonadaceae</taxon>
        <taxon>Pseudomonas</taxon>
    </lineage>
</organism>
<reference evidence="2 4" key="1">
    <citation type="submission" date="2014-11" db="EMBL/GenBank/DDBJ databases">
        <title>Genome sequence of Pseudomonas tuomuerensis JCM 14085.</title>
        <authorList>
            <person name="Shin S.-K."/>
            <person name="Yi H."/>
        </authorList>
    </citation>
    <scope>NUCLEOTIDE SEQUENCE [LARGE SCALE GENOMIC DNA]</scope>
    <source>
        <strain evidence="2 4">JCM 14085</strain>
    </source>
</reference>
<protein>
    <submittedName>
        <fullName evidence="2">Monovalent cation/H+ antiporter subunit G</fullName>
    </submittedName>
    <submittedName>
        <fullName evidence="3">Multisubunit potassium/proton antiporter, PhaG subunit</fullName>
    </submittedName>
</protein>
<dbReference type="STRING" id="706570.PT85_01380"/>
<evidence type="ECO:0000313" key="4">
    <source>
        <dbReference type="Proteomes" id="UP000030980"/>
    </source>
</evidence>
<dbReference type="Proteomes" id="UP000186079">
    <property type="component" value="Unassembled WGS sequence"/>
</dbReference>
<feature type="transmembrane region" description="Helical" evidence="1">
    <location>
        <begin position="40"/>
        <end position="59"/>
    </location>
</feature>
<evidence type="ECO:0000313" key="5">
    <source>
        <dbReference type="Proteomes" id="UP000186079"/>
    </source>
</evidence>
<dbReference type="Pfam" id="PF03334">
    <property type="entry name" value="PhaG_MnhG_YufB"/>
    <property type="match status" value="1"/>
</dbReference>
<evidence type="ECO:0000313" key="2">
    <source>
        <dbReference type="EMBL" id="KHO66257.1"/>
    </source>
</evidence>
<keyword evidence="4" id="KW-1185">Reference proteome</keyword>
<dbReference type="NCBIfam" id="TIGR01300">
    <property type="entry name" value="CPA3_mnhG_phaG"/>
    <property type="match status" value="1"/>
</dbReference>
<dbReference type="PATRIC" id="fig|706570.3.peg.2649"/>
<dbReference type="Proteomes" id="UP000030980">
    <property type="component" value="Unassembled WGS sequence"/>
</dbReference>
<reference evidence="3 5" key="2">
    <citation type="submission" date="2017-01" db="EMBL/GenBank/DDBJ databases">
        <authorList>
            <person name="Mah S.A."/>
            <person name="Swanson W.J."/>
            <person name="Moy G.W."/>
            <person name="Vacquier V.D."/>
        </authorList>
    </citation>
    <scope>NUCLEOTIDE SEQUENCE [LARGE SCALE GENOMIC DNA]</scope>
    <source>
        <strain evidence="3 5">ATCC 29606</strain>
    </source>
</reference>
<accession>A0A0B2D1G6</accession>
<dbReference type="InterPro" id="IPR005133">
    <property type="entry name" value="PhaG_MnhG_YufB"/>
</dbReference>
<accession>A0A0B3C3Z9</accession>
<gene>
    <name evidence="2" type="ORF">PT85_01380</name>
    <name evidence="3" type="ORF">SAMN05421672_11292</name>
</gene>
<dbReference type="GO" id="GO:0015385">
    <property type="term" value="F:sodium:proton antiporter activity"/>
    <property type="evidence" value="ECO:0007669"/>
    <property type="project" value="TreeGrafter"/>
</dbReference>
<dbReference type="AlphaFoldDB" id="A0A0B3C3Z9"/>
<dbReference type="NCBIfam" id="NF009316">
    <property type="entry name" value="PRK12674.1-5"/>
    <property type="match status" value="1"/>
</dbReference>
<dbReference type="RefSeq" id="WP_039561997.1">
    <property type="nucleotide sequence ID" value="NZ_FMUP01000007.1"/>
</dbReference>
<sequence>MPFWIELLICAFLLLGSLFALVGAIGLYRLPDFFTRLHAPTKATTLGVGGIIIASVIFFSVQKQGLSLHELLLTLFLFITAPVSAHMLSKAALQQGLPAMDKTRGRRWKDDGF</sequence>
<keyword evidence="1" id="KW-0472">Membrane</keyword>
<dbReference type="PANTHER" id="PTHR34703:SF1">
    <property type="entry name" value="ANTIPORTER SUBUNIT MNHG2-RELATED"/>
    <property type="match status" value="1"/>
</dbReference>
<dbReference type="EMBL" id="JTAK01000001">
    <property type="protein sequence ID" value="KHO66257.1"/>
    <property type="molecule type" value="Genomic_DNA"/>
</dbReference>
<keyword evidence="1" id="KW-0812">Transmembrane</keyword>
<evidence type="ECO:0000256" key="1">
    <source>
        <dbReference type="SAM" id="Phobius"/>
    </source>
</evidence>
<evidence type="ECO:0000313" key="3">
    <source>
        <dbReference type="EMBL" id="SIQ96236.1"/>
    </source>
</evidence>
<dbReference type="NCBIfam" id="NF009314">
    <property type="entry name" value="PRK12674.1-2"/>
    <property type="match status" value="1"/>
</dbReference>
<dbReference type="PANTHER" id="PTHR34703">
    <property type="entry name" value="ANTIPORTER SUBUNIT MNHG2-RELATED"/>
    <property type="match status" value="1"/>
</dbReference>
<proteinExistence type="predicted"/>
<keyword evidence="1" id="KW-1133">Transmembrane helix</keyword>
<name>A0A0B3C3Z9_9PSED</name>
<dbReference type="OrthoDB" id="9813804at2"/>
<feature type="transmembrane region" description="Helical" evidence="1">
    <location>
        <begin position="71"/>
        <end position="88"/>
    </location>
</feature>